<protein>
    <recommendedName>
        <fullName evidence="2">Tail protein</fullName>
    </recommendedName>
</protein>
<comment type="caution">
    <text evidence="1">The sequence shown here is derived from an EMBL/GenBank/DDBJ whole genome shotgun (WGS) entry which is preliminary data.</text>
</comment>
<reference evidence="1" key="1">
    <citation type="journal article" date="2015" name="Nature">
        <title>Complex archaea that bridge the gap between prokaryotes and eukaryotes.</title>
        <authorList>
            <person name="Spang A."/>
            <person name="Saw J.H."/>
            <person name="Jorgensen S.L."/>
            <person name="Zaremba-Niedzwiedzka K."/>
            <person name="Martijn J."/>
            <person name="Lind A.E."/>
            <person name="van Eijk R."/>
            <person name="Schleper C."/>
            <person name="Guy L."/>
            <person name="Ettema T.J."/>
        </authorList>
    </citation>
    <scope>NUCLEOTIDE SEQUENCE</scope>
</reference>
<proteinExistence type="predicted"/>
<evidence type="ECO:0000313" key="1">
    <source>
        <dbReference type="EMBL" id="KKM97678.1"/>
    </source>
</evidence>
<dbReference type="EMBL" id="LAZR01005718">
    <property type="protein sequence ID" value="KKM97678.1"/>
    <property type="molecule type" value="Genomic_DNA"/>
</dbReference>
<dbReference type="Pfam" id="PF10076">
    <property type="entry name" value="Phage_Mu_Gp48"/>
    <property type="match status" value="1"/>
</dbReference>
<evidence type="ECO:0008006" key="2">
    <source>
        <dbReference type="Google" id="ProtNLM"/>
    </source>
</evidence>
<accession>A0A0F9LW89</accession>
<sequence>MPGGKAWITFRIVGHVANLILRGMAKENIRVYDTINLLFDSIPDETELFLDEWESALKIPDECFREHSNPIIRRRNIVIKLASLGVQTPADFVTLAALFGLSIEVNSGIDHVPPGDGGYGTASPPFAIPADFADVKTARNTIVIRVVVPADLTFPLDFPIPFTNPSKEEMECLFTKLKPATNDIIVIEV</sequence>
<dbReference type="InterPro" id="IPR018755">
    <property type="entry name" value="Phage_Mu_Gp48"/>
</dbReference>
<name>A0A0F9LW89_9ZZZZ</name>
<dbReference type="AlphaFoldDB" id="A0A0F9LW89"/>
<organism evidence="1">
    <name type="scientific">marine sediment metagenome</name>
    <dbReference type="NCBI Taxonomy" id="412755"/>
    <lineage>
        <taxon>unclassified sequences</taxon>
        <taxon>metagenomes</taxon>
        <taxon>ecological metagenomes</taxon>
    </lineage>
</organism>
<gene>
    <name evidence="1" type="ORF">LCGC14_1165560</name>
</gene>